<name>A0A8H7EQZ1_9FUNG</name>
<dbReference type="OrthoDB" id="17255at2759"/>
<evidence type="ECO:0000313" key="3">
    <source>
        <dbReference type="Proteomes" id="UP000605846"/>
    </source>
</evidence>
<feature type="domain" description="MOSC" evidence="1">
    <location>
        <begin position="148"/>
        <end position="312"/>
    </location>
</feature>
<dbReference type="AlphaFoldDB" id="A0A8H7EQZ1"/>
<dbReference type="GO" id="GO:0030170">
    <property type="term" value="F:pyridoxal phosphate binding"/>
    <property type="evidence" value="ECO:0007669"/>
    <property type="project" value="InterPro"/>
</dbReference>
<evidence type="ECO:0000259" key="1">
    <source>
        <dbReference type="PROSITE" id="PS51340"/>
    </source>
</evidence>
<dbReference type="GO" id="GO:0003824">
    <property type="term" value="F:catalytic activity"/>
    <property type="evidence" value="ECO:0007669"/>
    <property type="project" value="InterPro"/>
</dbReference>
<dbReference type="GO" id="GO:0030151">
    <property type="term" value="F:molybdenum ion binding"/>
    <property type="evidence" value="ECO:0007669"/>
    <property type="project" value="InterPro"/>
</dbReference>
<dbReference type="PROSITE" id="PS51340">
    <property type="entry name" value="MOSC"/>
    <property type="match status" value="1"/>
</dbReference>
<keyword evidence="3" id="KW-1185">Reference proteome</keyword>
<dbReference type="SUPFAM" id="SSF50800">
    <property type="entry name" value="PK beta-barrel domain-like"/>
    <property type="match status" value="1"/>
</dbReference>
<organism evidence="2 3">
    <name type="scientific">Apophysomyces ossiformis</name>
    <dbReference type="NCBI Taxonomy" id="679940"/>
    <lineage>
        <taxon>Eukaryota</taxon>
        <taxon>Fungi</taxon>
        <taxon>Fungi incertae sedis</taxon>
        <taxon>Mucoromycota</taxon>
        <taxon>Mucoromycotina</taxon>
        <taxon>Mucoromycetes</taxon>
        <taxon>Mucorales</taxon>
        <taxon>Mucorineae</taxon>
        <taxon>Mucoraceae</taxon>
        <taxon>Apophysomyces</taxon>
    </lineage>
</organism>
<dbReference type="PANTHER" id="PTHR14237:SF19">
    <property type="entry name" value="MITOCHONDRIAL AMIDOXIME REDUCING COMPONENT 1"/>
    <property type="match status" value="1"/>
</dbReference>
<dbReference type="SUPFAM" id="SSF141673">
    <property type="entry name" value="MOSC N-terminal domain-like"/>
    <property type="match status" value="1"/>
</dbReference>
<evidence type="ECO:0000313" key="2">
    <source>
        <dbReference type="EMBL" id="KAF7728814.1"/>
    </source>
</evidence>
<comment type="caution">
    <text evidence="2">The sequence shown here is derived from an EMBL/GenBank/DDBJ whole genome shotgun (WGS) entry which is preliminary data.</text>
</comment>
<sequence>MPVAEVPTLTDISIYPIKSCHSIKLKECQVDALGLVNDRRFMFIDDETNRFITQRKYASMTLVRPVINAQEKTMTLTADGQEPLTVPLNPAIAELKKRDVQLWKDRLMVYDMGDEPAEWFRTFLINHRQHDIENNHNPEDAVNDSATVPNVRMVVLENPKKGIYKRPAHPRLPGTHSPFSDWSPISFGFQSSMDEVNKGLLEHNISQGAVIPIDRFRNNLTISGTVAWEEDEWLVARIGEVTFYVIRPIARCTVPSIDQDSGKKDGWGKAGVLDYLKLKRRFVETPTEGSFCVDVVPLTTGTIRIGDKVEVLERIPAEHVPALMEG</sequence>
<dbReference type="EMBL" id="JABAYA010000031">
    <property type="protein sequence ID" value="KAF7728814.1"/>
    <property type="molecule type" value="Genomic_DNA"/>
</dbReference>
<protein>
    <recommendedName>
        <fullName evidence="1">MOSC domain-containing protein</fullName>
    </recommendedName>
</protein>
<dbReference type="PANTHER" id="PTHR14237">
    <property type="entry name" value="MOLYBDOPTERIN COFACTOR SULFURASE MOSC"/>
    <property type="match status" value="1"/>
</dbReference>
<dbReference type="Pfam" id="PF03476">
    <property type="entry name" value="MOSC_N"/>
    <property type="match status" value="1"/>
</dbReference>
<gene>
    <name evidence="2" type="ORF">EC973_005440</name>
</gene>
<accession>A0A8H7EQZ1</accession>
<dbReference type="InterPro" id="IPR005303">
    <property type="entry name" value="MOCOS_middle"/>
</dbReference>
<dbReference type="InterPro" id="IPR005302">
    <property type="entry name" value="MoCF_Sase_C"/>
</dbReference>
<dbReference type="Pfam" id="PF03473">
    <property type="entry name" value="MOSC"/>
    <property type="match status" value="1"/>
</dbReference>
<dbReference type="Proteomes" id="UP000605846">
    <property type="component" value="Unassembled WGS sequence"/>
</dbReference>
<reference evidence="2" key="1">
    <citation type="submission" date="2020-01" db="EMBL/GenBank/DDBJ databases">
        <title>Genome Sequencing of Three Apophysomyces-Like Fungal Strains Confirms a Novel Fungal Genus in the Mucoromycota with divergent Burkholderia-like Endosymbiotic Bacteria.</title>
        <authorList>
            <person name="Stajich J.E."/>
            <person name="Macias A.M."/>
            <person name="Carter-House D."/>
            <person name="Lovett B."/>
            <person name="Kasson L.R."/>
            <person name="Berry K."/>
            <person name="Grigoriev I."/>
            <person name="Chang Y."/>
            <person name="Spatafora J."/>
            <person name="Kasson M.T."/>
        </authorList>
    </citation>
    <scope>NUCLEOTIDE SEQUENCE</scope>
    <source>
        <strain evidence="2">NRRL A-21654</strain>
    </source>
</reference>
<proteinExistence type="predicted"/>
<dbReference type="InterPro" id="IPR011037">
    <property type="entry name" value="Pyrv_Knase-like_insert_dom_sf"/>
</dbReference>